<dbReference type="GeneID" id="69970485"/>
<evidence type="ECO:0000256" key="3">
    <source>
        <dbReference type="ARBA" id="ARBA00023027"/>
    </source>
</evidence>
<dbReference type="PANTHER" id="PTHR11085:SF10">
    <property type="entry name" value="NAD-DEPENDENT PROTEIN DEACYLASE SIRTUIN-5, MITOCHONDRIAL-RELATED"/>
    <property type="match status" value="1"/>
</dbReference>
<evidence type="ECO:0000256" key="4">
    <source>
        <dbReference type="PROSITE-ProRule" id="PRU00236"/>
    </source>
</evidence>
<sequence>MDENERIRHAVSWLREADGMLVTAGAGMGVDSGLPDYRGAEGFWRAYPALKQHRLTFQDMANPRVMALHPRLCWGFYGHRLDLYRRTVPHRGFDILLRWAKSLPRGLAVFTSNVDGQFQAAGFDSAVIAECHGSIHVLQCSEVCHDGLWPATGVQPVVDESTCELVSDLPRCPKCGAVARPNILMFGDYDWIALRTEQQEARLQTWLSKLERPVVIEIGAGKAIPTVRYFSEQNGPRVIRINPRDFGIAPHHGIGLARGAIDGLERLDRSMKP</sequence>
<dbReference type="Proteomes" id="UP000019146">
    <property type="component" value="Chromosome 2"/>
</dbReference>
<dbReference type="Gene3D" id="3.30.1600.10">
    <property type="entry name" value="SIR2/SIRT2 'Small Domain"/>
    <property type="match status" value="1"/>
</dbReference>
<dbReference type="InterPro" id="IPR026591">
    <property type="entry name" value="Sirtuin_cat_small_dom_sf"/>
</dbReference>
<dbReference type="AlphaFoldDB" id="A0A0P0RDB7"/>
<evidence type="ECO:0000259" key="5">
    <source>
        <dbReference type="PROSITE" id="PS50305"/>
    </source>
</evidence>
<dbReference type="PANTHER" id="PTHR11085">
    <property type="entry name" value="NAD-DEPENDENT PROTEIN DEACYLASE SIRTUIN-5, MITOCHONDRIAL-RELATED"/>
    <property type="match status" value="1"/>
</dbReference>
<feature type="binding site" evidence="4">
    <location>
        <position position="144"/>
    </location>
    <ligand>
        <name>Zn(2+)</name>
        <dbReference type="ChEBI" id="CHEBI:29105"/>
    </ligand>
</feature>
<protein>
    <recommendedName>
        <fullName evidence="1">protein acetyllysine N-acetyltransferase</fullName>
        <ecNumber evidence="1">2.3.1.286</ecNumber>
    </recommendedName>
</protein>
<feature type="active site" description="Proton acceptor" evidence="4">
    <location>
        <position position="132"/>
    </location>
</feature>
<dbReference type="EC" id="2.3.1.286" evidence="1"/>
<dbReference type="PROSITE" id="PS50305">
    <property type="entry name" value="SIRTUIN"/>
    <property type="match status" value="1"/>
</dbReference>
<dbReference type="Gene3D" id="3.40.50.1220">
    <property type="entry name" value="TPP-binding domain"/>
    <property type="match status" value="1"/>
</dbReference>
<feature type="binding site" evidence="4">
    <location>
        <position position="175"/>
    </location>
    <ligand>
        <name>Zn(2+)</name>
        <dbReference type="ChEBI" id="CHEBI:29105"/>
    </ligand>
</feature>
<keyword evidence="3" id="KW-0520">NAD</keyword>
<evidence type="ECO:0000256" key="2">
    <source>
        <dbReference type="ARBA" id="ARBA00022679"/>
    </source>
</evidence>
<dbReference type="GO" id="GO:0017136">
    <property type="term" value="F:histone deacetylase activity, NAD-dependent"/>
    <property type="evidence" value="ECO:0007669"/>
    <property type="project" value="TreeGrafter"/>
</dbReference>
<dbReference type="RefSeq" id="WP_035987854.1">
    <property type="nucleotide sequence ID" value="NZ_CP012747.1"/>
</dbReference>
<dbReference type="KEGG" id="bcai:K788_0005687"/>
<dbReference type="InterPro" id="IPR029035">
    <property type="entry name" value="DHS-like_NAD/FAD-binding_dom"/>
</dbReference>
<proteinExistence type="predicted"/>
<reference evidence="6 7" key="1">
    <citation type="journal article" date="2014" name="Genome Announc.">
        <title>Draft Genome Sequence of the Haloacid-Degrading Burkholderia caribensis Strain MBA4.</title>
        <authorList>
            <person name="Pan Y."/>
            <person name="Kong K.F."/>
            <person name="Tsang J.S."/>
        </authorList>
    </citation>
    <scope>NUCLEOTIDE SEQUENCE [LARGE SCALE GENOMIC DNA]</scope>
    <source>
        <strain evidence="6 7">MBA4</strain>
    </source>
</reference>
<keyword evidence="4" id="KW-0479">Metal-binding</keyword>
<dbReference type="InterPro" id="IPR003000">
    <property type="entry name" value="Sirtuin"/>
</dbReference>
<dbReference type="GO" id="GO:0070403">
    <property type="term" value="F:NAD+ binding"/>
    <property type="evidence" value="ECO:0007669"/>
    <property type="project" value="InterPro"/>
</dbReference>
<organism evidence="6 7">
    <name type="scientific">Paraburkholderia caribensis MBA4</name>
    <dbReference type="NCBI Taxonomy" id="1323664"/>
    <lineage>
        <taxon>Bacteria</taxon>
        <taxon>Pseudomonadati</taxon>
        <taxon>Pseudomonadota</taxon>
        <taxon>Betaproteobacteria</taxon>
        <taxon>Burkholderiales</taxon>
        <taxon>Burkholderiaceae</taxon>
        <taxon>Paraburkholderia</taxon>
    </lineage>
</organism>
<evidence type="ECO:0000313" key="6">
    <source>
        <dbReference type="EMBL" id="ALL66532.1"/>
    </source>
</evidence>
<dbReference type="GO" id="GO:0046872">
    <property type="term" value="F:metal ion binding"/>
    <property type="evidence" value="ECO:0007669"/>
    <property type="project" value="UniProtKB-KW"/>
</dbReference>
<dbReference type="InterPro" id="IPR026590">
    <property type="entry name" value="Ssirtuin_cat_dom"/>
</dbReference>
<feature type="domain" description="Deacetylase sirtuin-type" evidence="5">
    <location>
        <begin position="1"/>
        <end position="273"/>
    </location>
</feature>
<feature type="binding site" evidence="4">
    <location>
        <position position="140"/>
    </location>
    <ligand>
        <name>Zn(2+)</name>
        <dbReference type="ChEBI" id="CHEBI:29105"/>
    </ligand>
</feature>
<dbReference type="SUPFAM" id="SSF52467">
    <property type="entry name" value="DHS-like NAD/FAD-binding domain"/>
    <property type="match status" value="1"/>
</dbReference>
<keyword evidence="4" id="KW-0862">Zinc</keyword>
<name>A0A0P0RDB7_9BURK</name>
<dbReference type="EMBL" id="CP012747">
    <property type="protein sequence ID" value="ALL66532.1"/>
    <property type="molecule type" value="Genomic_DNA"/>
</dbReference>
<feature type="binding site" evidence="4">
    <location>
        <position position="172"/>
    </location>
    <ligand>
        <name>Zn(2+)</name>
        <dbReference type="ChEBI" id="CHEBI:29105"/>
    </ligand>
</feature>
<dbReference type="InterPro" id="IPR050134">
    <property type="entry name" value="NAD-dep_sirtuin_deacylases"/>
</dbReference>
<evidence type="ECO:0000256" key="1">
    <source>
        <dbReference type="ARBA" id="ARBA00012928"/>
    </source>
</evidence>
<dbReference type="Pfam" id="PF02146">
    <property type="entry name" value="SIR2"/>
    <property type="match status" value="1"/>
</dbReference>
<accession>A0A0P0RDB7</accession>
<keyword evidence="2" id="KW-0808">Transferase</keyword>
<gene>
    <name evidence="6" type="ORF">K788_0005687</name>
</gene>
<evidence type="ECO:0000313" key="7">
    <source>
        <dbReference type="Proteomes" id="UP000019146"/>
    </source>
</evidence>